<dbReference type="Proteomes" id="UP000285981">
    <property type="component" value="Unassembled WGS sequence"/>
</dbReference>
<dbReference type="AlphaFoldDB" id="A0A412KFV3"/>
<evidence type="ECO:0000313" key="1">
    <source>
        <dbReference type="EMBL" id="RGS67475.1"/>
    </source>
</evidence>
<accession>A0A412KFV3</accession>
<evidence type="ECO:0000313" key="2">
    <source>
        <dbReference type="Proteomes" id="UP000285981"/>
    </source>
</evidence>
<name>A0A412KFV3_9FIRM</name>
<protein>
    <submittedName>
        <fullName evidence="1">Uncharacterized protein</fullName>
    </submittedName>
</protein>
<comment type="caution">
    <text evidence="1">The sequence shown here is derived from an EMBL/GenBank/DDBJ whole genome shotgun (WGS) entry which is preliminary data.</text>
</comment>
<gene>
    <name evidence="1" type="ORF">DWX78_14165</name>
</gene>
<reference evidence="1 2" key="1">
    <citation type="submission" date="2018-08" db="EMBL/GenBank/DDBJ databases">
        <title>A genome reference for cultivated species of the human gut microbiota.</title>
        <authorList>
            <person name="Zou Y."/>
            <person name="Xue W."/>
            <person name="Luo G."/>
        </authorList>
    </citation>
    <scope>NUCLEOTIDE SEQUENCE [LARGE SCALE GENOMIC DNA]</scope>
    <source>
        <strain evidence="1 2">AF21-25</strain>
    </source>
</reference>
<proteinExistence type="predicted"/>
<organism evidence="1 2">
    <name type="scientific">Dorea formicigenerans</name>
    <dbReference type="NCBI Taxonomy" id="39486"/>
    <lineage>
        <taxon>Bacteria</taxon>
        <taxon>Bacillati</taxon>
        <taxon>Bacillota</taxon>
        <taxon>Clostridia</taxon>
        <taxon>Lachnospirales</taxon>
        <taxon>Lachnospiraceae</taxon>
        <taxon>Dorea</taxon>
    </lineage>
</organism>
<dbReference type="EMBL" id="QRVU01000104">
    <property type="protein sequence ID" value="RGS67475.1"/>
    <property type="molecule type" value="Genomic_DNA"/>
</dbReference>
<sequence length="81" mass="9678">MKTDIFEDMKDCIGCHDVSDLPYHKREVWEEIKRQLPLDYPKEQLEKFSHYVFGVDYAVIMGILDMRKGSDRPCRKCESTY</sequence>